<evidence type="ECO:0000313" key="3">
    <source>
        <dbReference type="Proteomes" id="UP000799537"/>
    </source>
</evidence>
<feature type="region of interest" description="Disordered" evidence="1">
    <location>
        <begin position="89"/>
        <end position="203"/>
    </location>
</feature>
<feature type="region of interest" description="Disordered" evidence="1">
    <location>
        <begin position="1"/>
        <end position="40"/>
    </location>
</feature>
<dbReference type="RefSeq" id="XP_033667954.1">
    <property type="nucleotide sequence ID" value="XM_033806359.1"/>
</dbReference>
<dbReference type="Proteomes" id="UP000799537">
    <property type="component" value="Unassembled WGS sequence"/>
</dbReference>
<accession>A0A6A6CIT3</accession>
<keyword evidence="3" id="KW-1185">Reference proteome</keyword>
<name>A0A6A6CIT3_ZASCE</name>
<dbReference type="GeneID" id="54559631"/>
<evidence type="ECO:0000313" key="2">
    <source>
        <dbReference type="EMBL" id="KAF2167065.1"/>
    </source>
</evidence>
<feature type="compositionally biased region" description="Basic and acidic residues" evidence="1">
    <location>
        <begin position="190"/>
        <end position="203"/>
    </location>
</feature>
<feature type="compositionally biased region" description="Polar residues" evidence="1">
    <location>
        <begin position="132"/>
        <end position="149"/>
    </location>
</feature>
<proteinExistence type="predicted"/>
<gene>
    <name evidence="2" type="ORF">M409DRAFT_22500</name>
</gene>
<evidence type="ECO:0000256" key="1">
    <source>
        <dbReference type="SAM" id="MobiDB-lite"/>
    </source>
</evidence>
<organism evidence="2 3">
    <name type="scientific">Zasmidium cellare ATCC 36951</name>
    <dbReference type="NCBI Taxonomy" id="1080233"/>
    <lineage>
        <taxon>Eukaryota</taxon>
        <taxon>Fungi</taxon>
        <taxon>Dikarya</taxon>
        <taxon>Ascomycota</taxon>
        <taxon>Pezizomycotina</taxon>
        <taxon>Dothideomycetes</taxon>
        <taxon>Dothideomycetidae</taxon>
        <taxon>Mycosphaerellales</taxon>
        <taxon>Mycosphaerellaceae</taxon>
        <taxon>Zasmidium</taxon>
    </lineage>
</organism>
<reference evidence="2" key="1">
    <citation type="journal article" date="2020" name="Stud. Mycol.">
        <title>101 Dothideomycetes genomes: a test case for predicting lifestyles and emergence of pathogens.</title>
        <authorList>
            <person name="Haridas S."/>
            <person name="Albert R."/>
            <person name="Binder M."/>
            <person name="Bloem J."/>
            <person name="Labutti K."/>
            <person name="Salamov A."/>
            <person name="Andreopoulos B."/>
            <person name="Baker S."/>
            <person name="Barry K."/>
            <person name="Bills G."/>
            <person name="Bluhm B."/>
            <person name="Cannon C."/>
            <person name="Castanera R."/>
            <person name="Culley D."/>
            <person name="Daum C."/>
            <person name="Ezra D."/>
            <person name="Gonzalez J."/>
            <person name="Henrissat B."/>
            <person name="Kuo A."/>
            <person name="Liang C."/>
            <person name="Lipzen A."/>
            <person name="Lutzoni F."/>
            <person name="Magnuson J."/>
            <person name="Mondo S."/>
            <person name="Nolan M."/>
            <person name="Ohm R."/>
            <person name="Pangilinan J."/>
            <person name="Park H.-J."/>
            <person name="Ramirez L."/>
            <person name="Alfaro M."/>
            <person name="Sun H."/>
            <person name="Tritt A."/>
            <person name="Yoshinaga Y."/>
            <person name="Zwiers L.-H."/>
            <person name="Turgeon B."/>
            <person name="Goodwin S."/>
            <person name="Spatafora J."/>
            <person name="Crous P."/>
            <person name="Grigoriev I."/>
        </authorList>
    </citation>
    <scope>NUCLEOTIDE SEQUENCE</scope>
    <source>
        <strain evidence="2">ATCC 36951</strain>
    </source>
</reference>
<dbReference type="AlphaFoldDB" id="A0A6A6CIT3"/>
<dbReference type="EMBL" id="ML993594">
    <property type="protein sequence ID" value="KAF2167065.1"/>
    <property type="molecule type" value="Genomic_DNA"/>
</dbReference>
<protein>
    <submittedName>
        <fullName evidence="2">Uncharacterized protein</fullName>
    </submittedName>
</protein>
<sequence>MPDDYTNSQAAGQNGEAGGAQPDNDNQQENKQTLRKLRSKPSLAALGQGISNVFAGLFTAGSSPSPPRERVASFAYEAYGDDQGAQRVNGGILFPDHPRNAVNRRPSERRKSGFLGRHFTLSGRRSRAPLNAQDSAYFSHPQNVQQQGPAPQDVPQPVPMERSPAQSGWRRLKSHISMPAIGSARKRKRSENDLAQYKEPESKGKSIKLKRVTIANPPRFTAQDYARSLEKIRPLADQAGPSNWQNVEGTQTDQHAEVFSSQPTLDNVYELYSDIAPDQRQNYRALTTPRAIHVNDEALNALEGNAPHDDGSRWRLDRGDRDNEIARGLEILLGENVSRTDSMAVSIEDADEPETFDREQKRTISRFLMEAEIPDGFEDQMED</sequence>